<evidence type="ECO:0000256" key="5">
    <source>
        <dbReference type="ARBA" id="ARBA00022679"/>
    </source>
</evidence>
<evidence type="ECO:0000256" key="10">
    <source>
        <dbReference type="ARBA" id="ARBA00023136"/>
    </source>
</evidence>
<dbReference type="SMART" id="SM00387">
    <property type="entry name" value="HATPase_c"/>
    <property type="match status" value="1"/>
</dbReference>
<dbReference type="InterPro" id="IPR005467">
    <property type="entry name" value="His_kinase_dom"/>
</dbReference>
<dbReference type="PROSITE" id="PS50885">
    <property type="entry name" value="HAMP"/>
    <property type="match status" value="1"/>
</dbReference>
<gene>
    <name evidence="14" type="ORF">ACERLL_10045</name>
</gene>
<dbReference type="SUPFAM" id="SSF55874">
    <property type="entry name" value="ATPase domain of HSP90 chaperone/DNA topoisomerase II/histidine kinase"/>
    <property type="match status" value="1"/>
</dbReference>
<dbReference type="PROSITE" id="PS50109">
    <property type="entry name" value="HIS_KIN"/>
    <property type="match status" value="1"/>
</dbReference>
<evidence type="ECO:0000259" key="12">
    <source>
        <dbReference type="PROSITE" id="PS50109"/>
    </source>
</evidence>
<name>A0ABV4TYJ9_9GAMM</name>
<dbReference type="InterPro" id="IPR003594">
    <property type="entry name" value="HATPase_dom"/>
</dbReference>
<evidence type="ECO:0000313" key="15">
    <source>
        <dbReference type="Proteomes" id="UP001575181"/>
    </source>
</evidence>
<dbReference type="Pfam" id="PF02518">
    <property type="entry name" value="HATPase_c"/>
    <property type="match status" value="1"/>
</dbReference>
<reference evidence="14 15" key="1">
    <citation type="submission" date="2024-08" db="EMBL/GenBank/DDBJ databases">
        <title>Whole-genome sequencing of halo(alkali)philic microorganisms from hypersaline lakes.</title>
        <authorList>
            <person name="Sorokin D.Y."/>
            <person name="Merkel A.Y."/>
            <person name="Messina E."/>
            <person name="Yakimov M."/>
        </authorList>
    </citation>
    <scope>NUCLEOTIDE SEQUENCE [LARGE SCALE GENOMIC DNA]</scope>
    <source>
        <strain evidence="14 15">Cl-TMA</strain>
    </source>
</reference>
<dbReference type="InterPro" id="IPR036890">
    <property type="entry name" value="HATPase_C_sf"/>
</dbReference>
<keyword evidence="9" id="KW-0902">Two-component regulatory system</keyword>
<keyword evidence="5" id="KW-0808">Transferase</keyword>
<keyword evidence="4" id="KW-0597">Phosphoprotein</keyword>
<evidence type="ECO:0000256" key="8">
    <source>
        <dbReference type="ARBA" id="ARBA00022989"/>
    </source>
</evidence>
<keyword evidence="15" id="KW-1185">Reference proteome</keyword>
<evidence type="ECO:0000256" key="1">
    <source>
        <dbReference type="ARBA" id="ARBA00000085"/>
    </source>
</evidence>
<dbReference type="PRINTS" id="PR00344">
    <property type="entry name" value="BCTRLSENSOR"/>
</dbReference>
<keyword evidence="6 11" id="KW-0812">Transmembrane</keyword>
<dbReference type="EC" id="2.7.13.3" evidence="3"/>
<comment type="catalytic activity">
    <reaction evidence="1">
        <text>ATP + protein L-histidine = ADP + protein N-phospho-L-histidine.</text>
        <dbReference type="EC" id="2.7.13.3"/>
    </reaction>
</comment>
<evidence type="ECO:0000256" key="11">
    <source>
        <dbReference type="SAM" id="Phobius"/>
    </source>
</evidence>
<comment type="subcellular location">
    <subcellularLocation>
        <location evidence="2">Membrane</location>
    </subcellularLocation>
</comment>
<evidence type="ECO:0000256" key="7">
    <source>
        <dbReference type="ARBA" id="ARBA00022777"/>
    </source>
</evidence>
<dbReference type="InterPro" id="IPR003660">
    <property type="entry name" value="HAMP_dom"/>
</dbReference>
<dbReference type="Gene3D" id="1.10.287.130">
    <property type="match status" value="1"/>
</dbReference>
<keyword evidence="8 11" id="KW-1133">Transmembrane helix</keyword>
<dbReference type="Gene3D" id="3.30.565.10">
    <property type="entry name" value="Histidine kinase-like ATPase, C-terminal domain"/>
    <property type="match status" value="1"/>
</dbReference>
<evidence type="ECO:0000256" key="3">
    <source>
        <dbReference type="ARBA" id="ARBA00012438"/>
    </source>
</evidence>
<protein>
    <recommendedName>
        <fullName evidence="3">histidine kinase</fullName>
        <ecNumber evidence="3">2.7.13.3</ecNumber>
    </recommendedName>
</protein>
<dbReference type="GO" id="GO:0005524">
    <property type="term" value="F:ATP binding"/>
    <property type="evidence" value="ECO:0007669"/>
    <property type="project" value="UniProtKB-KW"/>
</dbReference>
<evidence type="ECO:0000259" key="13">
    <source>
        <dbReference type="PROSITE" id="PS50885"/>
    </source>
</evidence>
<dbReference type="InterPro" id="IPR050428">
    <property type="entry name" value="TCS_sensor_his_kinase"/>
</dbReference>
<accession>A0ABV4TYJ9</accession>
<proteinExistence type="predicted"/>
<dbReference type="RefSeq" id="WP_373655951.1">
    <property type="nucleotide sequence ID" value="NZ_JBGUAW010000006.1"/>
</dbReference>
<feature type="transmembrane region" description="Helical" evidence="11">
    <location>
        <begin position="157"/>
        <end position="180"/>
    </location>
</feature>
<evidence type="ECO:0000256" key="2">
    <source>
        <dbReference type="ARBA" id="ARBA00004370"/>
    </source>
</evidence>
<feature type="domain" description="HAMP" evidence="13">
    <location>
        <begin position="179"/>
        <end position="230"/>
    </location>
</feature>
<evidence type="ECO:0000256" key="6">
    <source>
        <dbReference type="ARBA" id="ARBA00022692"/>
    </source>
</evidence>
<dbReference type="Proteomes" id="UP001575181">
    <property type="component" value="Unassembled WGS sequence"/>
</dbReference>
<evidence type="ECO:0000256" key="9">
    <source>
        <dbReference type="ARBA" id="ARBA00023012"/>
    </source>
</evidence>
<evidence type="ECO:0000313" key="14">
    <source>
        <dbReference type="EMBL" id="MFA9461165.1"/>
    </source>
</evidence>
<keyword evidence="14" id="KW-0547">Nucleotide-binding</keyword>
<comment type="caution">
    <text evidence="14">The sequence shown here is derived from an EMBL/GenBank/DDBJ whole genome shotgun (WGS) entry which is preliminary data.</text>
</comment>
<evidence type="ECO:0000256" key="4">
    <source>
        <dbReference type="ARBA" id="ARBA00022553"/>
    </source>
</evidence>
<dbReference type="EMBL" id="JBGUAW010000006">
    <property type="protein sequence ID" value="MFA9461165.1"/>
    <property type="molecule type" value="Genomic_DNA"/>
</dbReference>
<dbReference type="InterPro" id="IPR004358">
    <property type="entry name" value="Sig_transdc_His_kin-like_C"/>
</dbReference>
<keyword evidence="14" id="KW-0067">ATP-binding</keyword>
<feature type="domain" description="Histidine kinase" evidence="12">
    <location>
        <begin position="238"/>
        <end position="440"/>
    </location>
</feature>
<keyword evidence="7" id="KW-0418">Kinase</keyword>
<dbReference type="PANTHER" id="PTHR45436:SF5">
    <property type="entry name" value="SENSOR HISTIDINE KINASE TRCS"/>
    <property type="match status" value="1"/>
</dbReference>
<dbReference type="PANTHER" id="PTHR45436">
    <property type="entry name" value="SENSOR HISTIDINE KINASE YKOH"/>
    <property type="match status" value="1"/>
</dbReference>
<keyword evidence="10 11" id="KW-0472">Membrane</keyword>
<sequence>MISLKTRLTLSLSLALVILLGLQYYLVTSAIRSTAEDYVASRLEHDAETLLADLTWTEQGPQLPERTLDPVYLRPFSGHYFSIQTSRARLPSRSLWDTDLPVEPVAPGESRLLHKEGPAGQPLLVYSAGFRKGGRSLTLTVAEDLSSLNADLRAFQWRYTLVSVGIAAALLALQWVLVALGMRPLRRLQGELRAMEAGERQRLSRQVPAEVRPLATEINRLVEVMRNRLERSRNAVGNLAHALKTPLTRLTQLGDDPKVRSDPDLHEHLLEPSRTIGELIDRELKRARLAGGSPGQRFVADREIPRLIRALEGIHAERGVTIEARIPPGKSYHGDREDLLELFGNLLDNACKWAQSRVVLQVKEEPGLHFTVADDGPGIPEEARPRLTERGVRLDESTTGHGLGLAIVQDIVTAYDGTLAFTASEELGGLAIRVTLPPLS</sequence>
<organism evidence="14 15">
    <name type="scientific">Thiohalorhabdus methylotrophus</name>
    <dbReference type="NCBI Taxonomy" id="3242694"/>
    <lineage>
        <taxon>Bacteria</taxon>
        <taxon>Pseudomonadati</taxon>
        <taxon>Pseudomonadota</taxon>
        <taxon>Gammaproteobacteria</taxon>
        <taxon>Thiohalorhabdales</taxon>
        <taxon>Thiohalorhabdaceae</taxon>
        <taxon>Thiohalorhabdus</taxon>
    </lineage>
</organism>